<keyword evidence="1" id="KW-0472">Membrane</keyword>
<dbReference type="AlphaFoldDB" id="A0A0S3PXP2"/>
<feature type="transmembrane region" description="Helical" evidence="1">
    <location>
        <begin position="260"/>
        <end position="282"/>
    </location>
</feature>
<feature type="transmembrane region" description="Helical" evidence="1">
    <location>
        <begin position="109"/>
        <end position="128"/>
    </location>
</feature>
<feature type="transmembrane region" description="Helical" evidence="1">
    <location>
        <begin position="182"/>
        <end position="203"/>
    </location>
</feature>
<feature type="transmembrane region" description="Helical" evidence="1">
    <location>
        <begin position="56"/>
        <end position="77"/>
    </location>
</feature>
<keyword evidence="1" id="KW-1133">Transmembrane helix</keyword>
<protein>
    <submittedName>
        <fullName evidence="2">Inner membrane protein YdcO</fullName>
    </submittedName>
</protein>
<dbReference type="KEGG" id="vgo:GJW-30_1_03235"/>
<evidence type="ECO:0000256" key="1">
    <source>
        <dbReference type="SAM" id="Phobius"/>
    </source>
</evidence>
<evidence type="ECO:0000313" key="3">
    <source>
        <dbReference type="Proteomes" id="UP000236884"/>
    </source>
</evidence>
<evidence type="ECO:0000313" key="2">
    <source>
        <dbReference type="EMBL" id="BAT60686.1"/>
    </source>
</evidence>
<keyword evidence="3" id="KW-1185">Reference proteome</keyword>
<dbReference type="InterPro" id="IPR004711">
    <property type="entry name" value="Benzoate_Transporter"/>
</dbReference>
<feature type="transmembrane region" description="Helical" evidence="1">
    <location>
        <begin position="148"/>
        <end position="175"/>
    </location>
</feature>
<dbReference type="EMBL" id="AP014946">
    <property type="protein sequence ID" value="BAT60686.1"/>
    <property type="molecule type" value="Genomic_DNA"/>
</dbReference>
<dbReference type="NCBIfam" id="TIGR00843">
    <property type="entry name" value="benE"/>
    <property type="match status" value="1"/>
</dbReference>
<gene>
    <name evidence="2" type="primary">ydcO</name>
    <name evidence="2" type="ORF">GJW-30_1_03235</name>
</gene>
<name>A0A0S3PXP2_9BRAD</name>
<dbReference type="GO" id="GO:0005886">
    <property type="term" value="C:plasma membrane"/>
    <property type="evidence" value="ECO:0007669"/>
    <property type="project" value="TreeGrafter"/>
</dbReference>
<sequence>MPSPNLHQPVAEPRSLAADWSTQAAVMGLIVAIVGYGSSVAIVVQGLTSVGATREQVISGLILVSLAKGLVAVWASWTTRMPISIAWTTPGLALVATTGAMAGGFPAAVGAFIVAALAIAVTGVWKPLGELVARIPKPIANAMLAGVLFKFCLAPFVALGQVPLTALAVLVVFLVMTRVAKLYAVPVAVVVALVATALTSGGAAMPAQVLPHVEFVAPVFALDALISIALPLYLVTMASQNIPGITVLHTFGYQPNAGKILMATGLASAGTALGGAPTINFAAITAAMCAGPDAHPDPARRYIAGIMAGVGYMTLGLFSAITVSVMLGSPPVLILAVAGLALLGSFGGALNAALGDETMRLPAMATLLTTASGLSIFGVGSAFWGLVIGVAFAVVLRWR</sequence>
<feature type="transmembrane region" description="Helical" evidence="1">
    <location>
        <begin position="302"/>
        <end position="325"/>
    </location>
</feature>
<feature type="transmembrane region" description="Helical" evidence="1">
    <location>
        <begin position="83"/>
        <end position="102"/>
    </location>
</feature>
<feature type="transmembrane region" description="Helical" evidence="1">
    <location>
        <begin position="215"/>
        <end position="239"/>
    </location>
</feature>
<accession>A0A0S3PXP2</accession>
<feature type="transmembrane region" description="Helical" evidence="1">
    <location>
        <begin position="332"/>
        <end position="354"/>
    </location>
</feature>
<proteinExistence type="predicted"/>
<dbReference type="Pfam" id="PF03594">
    <property type="entry name" value="BenE"/>
    <property type="match status" value="1"/>
</dbReference>
<dbReference type="PANTHER" id="PTHR30199:SF0">
    <property type="entry name" value="INNER MEMBRANE PROTEIN YDCO"/>
    <property type="match status" value="1"/>
</dbReference>
<reference evidence="2 3" key="1">
    <citation type="submission" date="2015-08" db="EMBL/GenBank/DDBJ databases">
        <title>Investigation of the bacterial diversity of lava forest soil.</title>
        <authorList>
            <person name="Lee J.S."/>
        </authorList>
    </citation>
    <scope>NUCLEOTIDE SEQUENCE [LARGE SCALE GENOMIC DNA]</scope>
    <source>
        <strain evidence="2 3">GJW-30</strain>
    </source>
</reference>
<dbReference type="GO" id="GO:0042925">
    <property type="term" value="F:benzoate transmembrane transporter activity"/>
    <property type="evidence" value="ECO:0007669"/>
    <property type="project" value="InterPro"/>
</dbReference>
<feature type="transmembrane region" description="Helical" evidence="1">
    <location>
        <begin position="20"/>
        <end position="44"/>
    </location>
</feature>
<dbReference type="PANTHER" id="PTHR30199">
    <property type="entry name" value="MFS FAMILY TRANSPORTER, PREDICTED SUBSTRATE BENZOATE"/>
    <property type="match status" value="1"/>
</dbReference>
<keyword evidence="1" id="KW-0812">Transmembrane</keyword>
<dbReference type="Proteomes" id="UP000236884">
    <property type="component" value="Chromosome"/>
</dbReference>
<feature type="transmembrane region" description="Helical" evidence="1">
    <location>
        <begin position="374"/>
        <end position="396"/>
    </location>
</feature>
<organism evidence="2 3">
    <name type="scientific">Variibacter gotjawalensis</name>
    <dbReference type="NCBI Taxonomy" id="1333996"/>
    <lineage>
        <taxon>Bacteria</taxon>
        <taxon>Pseudomonadati</taxon>
        <taxon>Pseudomonadota</taxon>
        <taxon>Alphaproteobacteria</taxon>
        <taxon>Hyphomicrobiales</taxon>
        <taxon>Nitrobacteraceae</taxon>
        <taxon>Variibacter</taxon>
    </lineage>
</organism>